<proteinExistence type="predicted"/>
<dbReference type="EMBL" id="UINC01061483">
    <property type="protein sequence ID" value="SVB87100.1"/>
    <property type="molecule type" value="Genomic_DNA"/>
</dbReference>
<dbReference type="InterPro" id="IPR036390">
    <property type="entry name" value="WH_DNA-bd_sf"/>
</dbReference>
<dbReference type="PANTHER" id="PTHR43537:SF24">
    <property type="entry name" value="GLUCONATE OPERON TRANSCRIPTIONAL REPRESSOR"/>
    <property type="match status" value="1"/>
</dbReference>
<dbReference type="InterPro" id="IPR011711">
    <property type="entry name" value="GntR_C"/>
</dbReference>
<name>A0A382HIH8_9ZZZZ</name>
<dbReference type="GO" id="GO:0003700">
    <property type="term" value="F:DNA-binding transcription factor activity"/>
    <property type="evidence" value="ECO:0007669"/>
    <property type="project" value="InterPro"/>
</dbReference>
<dbReference type="PANTHER" id="PTHR43537">
    <property type="entry name" value="TRANSCRIPTIONAL REGULATOR, GNTR FAMILY"/>
    <property type="match status" value="1"/>
</dbReference>
<accession>A0A382HIH8</accession>
<sequence>MARRRESQAERFDRIYRELRQRICLLECQPGTLLNEGLLAEEFGVSRTPVRNVLLRLRYEGLVETRNGVGTIVSEVDIKTFKDIYELRMRLAEMMGDLDAINPSVTTIEALKHLRNRAEALVEAPRDVKVYARLCNELHELIIAQIGNSALREMTDLLYYRAARTWLSYLGNLEWQEEVQILHHECSEILLAMEIGDMRGVGNARRQFLYMTLTRISRYLVNV</sequence>
<dbReference type="CDD" id="cd07377">
    <property type="entry name" value="WHTH_GntR"/>
    <property type="match status" value="1"/>
</dbReference>
<evidence type="ECO:0000259" key="4">
    <source>
        <dbReference type="PROSITE" id="PS50949"/>
    </source>
</evidence>
<keyword evidence="1" id="KW-0805">Transcription regulation</keyword>
<dbReference type="Gene3D" id="1.10.10.10">
    <property type="entry name" value="Winged helix-like DNA-binding domain superfamily/Winged helix DNA-binding domain"/>
    <property type="match status" value="1"/>
</dbReference>
<protein>
    <recommendedName>
        <fullName evidence="4">HTH gntR-type domain-containing protein</fullName>
    </recommendedName>
</protein>
<evidence type="ECO:0000256" key="3">
    <source>
        <dbReference type="ARBA" id="ARBA00023163"/>
    </source>
</evidence>
<dbReference type="Pfam" id="PF07729">
    <property type="entry name" value="FCD"/>
    <property type="match status" value="1"/>
</dbReference>
<dbReference type="PROSITE" id="PS50949">
    <property type="entry name" value="HTH_GNTR"/>
    <property type="match status" value="1"/>
</dbReference>
<evidence type="ECO:0000256" key="1">
    <source>
        <dbReference type="ARBA" id="ARBA00023015"/>
    </source>
</evidence>
<dbReference type="InterPro" id="IPR036388">
    <property type="entry name" value="WH-like_DNA-bd_sf"/>
</dbReference>
<dbReference type="PRINTS" id="PR00035">
    <property type="entry name" value="HTHGNTR"/>
</dbReference>
<dbReference type="SUPFAM" id="SSF48008">
    <property type="entry name" value="GntR ligand-binding domain-like"/>
    <property type="match status" value="1"/>
</dbReference>
<gene>
    <name evidence="5" type="ORF">METZ01_LOCUS239954</name>
</gene>
<dbReference type="SMART" id="SM00345">
    <property type="entry name" value="HTH_GNTR"/>
    <property type="match status" value="1"/>
</dbReference>
<feature type="domain" description="HTH gntR-type" evidence="4">
    <location>
        <begin position="9"/>
        <end position="76"/>
    </location>
</feature>
<dbReference type="GO" id="GO:0003677">
    <property type="term" value="F:DNA binding"/>
    <property type="evidence" value="ECO:0007669"/>
    <property type="project" value="UniProtKB-KW"/>
</dbReference>
<dbReference type="AlphaFoldDB" id="A0A382HIH8"/>
<dbReference type="InterPro" id="IPR008920">
    <property type="entry name" value="TF_FadR/GntR_C"/>
</dbReference>
<evidence type="ECO:0000313" key="5">
    <source>
        <dbReference type="EMBL" id="SVB87100.1"/>
    </source>
</evidence>
<dbReference type="Pfam" id="PF00392">
    <property type="entry name" value="GntR"/>
    <property type="match status" value="1"/>
</dbReference>
<organism evidence="5">
    <name type="scientific">marine metagenome</name>
    <dbReference type="NCBI Taxonomy" id="408172"/>
    <lineage>
        <taxon>unclassified sequences</taxon>
        <taxon>metagenomes</taxon>
        <taxon>ecological metagenomes</taxon>
    </lineage>
</organism>
<evidence type="ECO:0000256" key="2">
    <source>
        <dbReference type="ARBA" id="ARBA00023125"/>
    </source>
</evidence>
<keyword evidence="2" id="KW-0238">DNA-binding</keyword>
<dbReference type="SUPFAM" id="SSF46785">
    <property type="entry name" value="Winged helix' DNA-binding domain"/>
    <property type="match status" value="1"/>
</dbReference>
<dbReference type="InterPro" id="IPR000524">
    <property type="entry name" value="Tscrpt_reg_HTH_GntR"/>
</dbReference>
<reference evidence="5" key="1">
    <citation type="submission" date="2018-05" db="EMBL/GenBank/DDBJ databases">
        <authorList>
            <person name="Lanie J.A."/>
            <person name="Ng W.-L."/>
            <person name="Kazmierczak K.M."/>
            <person name="Andrzejewski T.M."/>
            <person name="Davidsen T.M."/>
            <person name="Wayne K.J."/>
            <person name="Tettelin H."/>
            <person name="Glass J.I."/>
            <person name="Rusch D."/>
            <person name="Podicherti R."/>
            <person name="Tsui H.-C.T."/>
            <person name="Winkler M.E."/>
        </authorList>
    </citation>
    <scope>NUCLEOTIDE SEQUENCE</scope>
</reference>
<dbReference type="Gene3D" id="1.20.120.530">
    <property type="entry name" value="GntR ligand-binding domain-like"/>
    <property type="match status" value="1"/>
</dbReference>
<keyword evidence="3" id="KW-0804">Transcription</keyword>